<accession>A0A317CN26</accession>
<dbReference type="AlphaFoldDB" id="A0A317CN26"/>
<dbReference type="PANTHER" id="PTHR30371">
    <property type="entry name" value="SEC-INDEPENDENT PROTEIN TRANSLOCASE PROTEIN TATC"/>
    <property type="match status" value="1"/>
</dbReference>
<dbReference type="GO" id="GO:0033281">
    <property type="term" value="C:TAT protein transport complex"/>
    <property type="evidence" value="ECO:0007669"/>
    <property type="project" value="UniProtKB-UniRule"/>
</dbReference>
<gene>
    <name evidence="5 7" type="primary">tatC</name>
    <name evidence="7" type="ORF">DKW60_04465</name>
</gene>
<protein>
    <recommendedName>
        <fullName evidence="5">Sec-independent protein translocase protein TatC</fullName>
    </recommendedName>
</protein>
<dbReference type="HAMAP" id="MF_00902">
    <property type="entry name" value="TatC"/>
    <property type="match status" value="1"/>
</dbReference>
<keyword evidence="5" id="KW-0813">Transport</keyword>
<comment type="subcellular location">
    <subcellularLocation>
        <location evidence="5">Cell membrane</location>
        <topology evidence="5">Multi-pass membrane protein</topology>
    </subcellularLocation>
    <subcellularLocation>
        <location evidence="1">Membrane</location>
        <topology evidence="1">Multi-pass membrane protein</topology>
    </subcellularLocation>
</comment>
<keyword evidence="4 5" id="KW-0472">Membrane</keyword>
<feature type="transmembrane region" description="Helical" evidence="5">
    <location>
        <begin position="197"/>
        <end position="214"/>
    </location>
</feature>
<feature type="transmembrane region" description="Helical" evidence="5">
    <location>
        <begin position="161"/>
        <end position="185"/>
    </location>
</feature>
<evidence type="ECO:0000313" key="7">
    <source>
        <dbReference type="EMBL" id="PWQ99924.1"/>
    </source>
</evidence>
<comment type="subunit">
    <text evidence="5">The Tat system comprises two distinct complexes: a TatABC complex, containing multiple copies of TatA, TatB and TatC subunits, and a separate TatA complex, containing only TatA subunits. Substrates initially bind to the TatABC complex, which probably triggers association of the separate TatA complex to form the active translocon.</text>
</comment>
<comment type="caution">
    <text evidence="5">Lacks conserved residue(s) required for the propagation of feature annotation.</text>
</comment>
<feature type="compositionally biased region" description="Basic and acidic residues" evidence="6">
    <location>
        <begin position="396"/>
        <end position="406"/>
    </location>
</feature>
<dbReference type="PANTHER" id="PTHR30371:SF0">
    <property type="entry name" value="SEC-INDEPENDENT PROTEIN TRANSLOCASE PROTEIN TATC, CHLOROPLASTIC-RELATED"/>
    <property type="match status" value="1"/>
</dbReference>
<feature type="transmembrane region" description="Helical" evidence="5">
    <location>
        <begin position="120"/>
        <end position="141"/>
    </location>
</feature>
<evidence type="ECO:0000313" key="8">
    <source>
        <dbReference type="Proteomes" id="UP000245539"/>
    </source>
</evidence>
<keyword evidence="8" id="KW-1185">Reference proteome</keyword>
<dbReference type="GO" id="GO:0009977">
    <property type="term" value="F:proton motive force dependent protein transmembrane transporter activity"/>
    <property type="evidence" value="ECO:0007669"/>
    <property type="project" value="TreeGrafter"/>
</dbReference>
<dbReference type="NCBIfam" id="TIGR00945">
    <property type="entry name" value="tatC"/>
    <property type="match status" value="1"/>
</dbReference>
<evidence type="ECO:0000256" key="2">
    <source>
        <dbReference type="ARBA" id="ARBA00022692"/>
    </source>
</evidence>
<dbReference type="GO" id="GO:0065002">
    <property type="term" value="P:intracellular protein transmembrane transport"/>
    <property type="evidence" value="ECO:0007669"/>
    <property type="project" value="TreeGrafter"/>
</dbReference>
<dbReference type="EMBL" id="QGKM01000007">
    <property type="protein sequence ID" value="PWQ99924.1"/>
    <property type="molecule type" value="Genomic_DNA"/>
</dbReference>
<reference evidence="7 8" key="1">
    <citation type="submission" date="2018-05" db="EMBL/GenBank/DDBJ databases">
        <title>Leucothrix arctica sp. nov., isolated from Arctic seawater.</title>
        <authorList>
            <person name="Choi A."/>
            <person name="Baek K."/>
        </authorList>
    </citation>
    <scope>NUCLEOTIDE SEQUENCE [LARGE SCALE GENOMIC DNA]</scope>
    <source>
        <strain evidence="7 8">JCM 18388</strain>
    </source>
</reference>
<evidence type="ECO:0000256" key="1">
    <source>
        <dbReference type="ARBA" id="ARBA00004141"/>
    </source>
</evidence>
<proteinExistence type="inferred from homology"/>
<dbReference type="GO" id="GO:0043953">
    <property type="term" value="P:protein transport by the Tat complex"/>
    <property type="evidence" value="ECO:0007669"/>
    <property type="project" value="UniProtKB-UniRule"/>
</dbReference>
<dbReference type="PRINTS" id="PR01840">
    <property type="entry name" value="TATCFAMILY"/>
</dbReference>
<comment type="similarity">
    <text evidence="5">Belongs to the TatC family.</text>
</comment>
<feature type="compositionally biased region" description="Basic and acidic residues" evidence="6">
    <location>
        <begin position="369"/>
        <end position="384"/>
    </location>
</feature>
<evidence type="ECO:0000256" key="4">
    <source>
        <dbReference type="ARBA" id="ARBA00023136"/>
    </source>
</evidence>
<keyword evidence="2 5" id="KW-0812">Transmembrane</keyword>
<evidence type="ECO:0000256" key="3">
    <source>
        <dbReference type="ARBA" id="ARBA00022989"/>
    </source>
</evidence>
<dbReference type="RefSeq" id="WP_109836468.1">
    <property type="nucleotide sequence ID" value="NZ_QGKM01000007.1"/>
</dbReference>
<keyword evidence="3 5" id="KW-1133">Transmembrane helix</keyword>
<feature type="region of interest" description="Disordered" evidence="6">
    <location>
        <begin position="367"/>
        <end position="406"/>
    </location>
</feature>
<dbReference type="OrthoDB" id="9777044at2"/>
<keyword evidence="5" id="KW-0811">Translocation</keyword>
<sequence length="406" mass="44596">MSNTETSAEDSKLTSFVSHLIELRDRLLRMVIAVGAVFIILAPFAKHVYDIFAAPLTNTGVQMISISVAAPFLVPYKLTLMLAFLIALPYVFYQAWQFIAPGLYKHEKRLVVPLLGSSVILFYLGVLFAYFVLLKMMFTVIPMFLPESAVYSPDIGEYLDFVMMMFIAFGFSFEMPIATILLISTGTTTAESLAKKRPYVIVGAFVVGMILTPPDVISQILLAVPMWLLFELGLFLSKFFNQRIKEAGEARETMNKEAREKADLEALEAGDDSLDRSPAKAAGAVAGTAAATSIADQANALWSDSDESGEDYTDAEEQRAYEAFEEYNPRSEEDLDAELDAIEAEEFAAEQAALDAELAGKVTDSEAELIEKVESDIEEAKSEDAALSTDTDDQSESDKSGDDKSL</sequence>
<dbReference type="Pfam" id="PF00902">
    <property type="entry name" value="TatC"/>
    <property type="match status" value="1"/>
</dbReference>
<comment type="function">
    <text evidence="5">Part of the twin-arginine translocation (Tat) system that transports large folded proteins containing a characteristic twin-arginine motif in their signal peptide across membranes. Together with TatB, TatC is part of a receptor directly interacting with Tat signal peptides.</text>
</comment>
<name>A0A317CN26_9GAMM</name>
<dbReference type="InterPro" id="IPR002033">
    <property type="entry name" value="TatC"/>
</dbReference>
<dbReference type="Proteomes" id="UP000245539">
    <property type="component" value="Unassembled WGS sequence"/>
</dbReference>
<keyword evidence="5" id="KW-0653">Protein transport</keyword>
<organism evidence="7 8">
    <name type="scientific">Leucothrix pacifica</name>
    <dbReference type="NCBI Taxonomy" id="1247513"/>
    <lineage>
        <taxon>Bacteria</taxon>
        <taxon>Pseudomonadati</taxon>
        <taxon>Pseudomonadota</taxon>
        <taxon>Gammaproteobacteria</taxon>
        <taxon>Thiotrichales</taxon>
        <taxon>Thiotrichaceae</taxon>
        <taxon>Leucothrix</taxon>
    </lineage>
</organism>
<keyword evidence="5" id="KW-1003">Cell membrane</keyword>
<feature type="transmembrane region" description="Helical" evidence="5">
    <location>
        <begin position="27"/>
        <end position="45"/>
    </location>
</feature>
<comment type="caution">
    <text evidence="7">The sequence shown here is derived from an EMBL/GenBank/DDBJ whole genome shotgun (WGS) entry which is preliminary data.</text>
</comment>
<evidence type="ECO:0000256" key="6">
    <source>
        <dbReference type="SAM" id="MobiDB-lite"/>
    </source>
</evidence>
<evidence type="ECO:0000256" key="5">
    <source>
        <dbReference type="HAMAP-Rule" id="MF_00902"/>
    </source>
</evidence>